<evidence type="ECO:0008006" key="3">
    <source>
        <dbReference type="Google" id="ProtNLM"/>
    </source>
</evidence>
<accession>A0A1M6VVG1</accession>
<proteinExistence type="predicted"/>
<dbReference type="EMBL" id="FRAR01000026">
    <property type="protein sequence ID" value="SHK85316.1"/>
    <property type="molecule type" value="Genomic_DNA"/>
</dbReference>
<dbReference type="NCBIfam" id="NF040920">
    <property type="entry name" value="CD1871A_fam"/>
    <property type="match status" value="1"/>
</dbReference>
<evidence type="ECO:0000313" key="1">
    <source>
        <dbReference type="EMBL" id="SHK85316.1"/>
    </source>
</evidence>
<dbReference type="OrthoDB" id="1698689at2"/>
<organism evidence="1 2">
    <name type="scientific">Desulforamulus aeronauticus DSM 10349</name>
    <dbReference type="NCBI Taxonomy" id="1121421"/>
    <lineage>
        <taxon>Bacteria</taxon>
        <taxon>Bacillati</taxon>
        <taxon>Bacillota</taxon>
        <taxon>Clostridia</taxon>
        <taxon>Eubacteriales</taxon>
        <taxon>Peptococcaceae</taxon>
        <taxon>Desulforamulus</taxon>
    </lineage>
</organism>
<protein>
    <recommendedName>
        <fullName evidence="3">Thioredoxin</fullName>
    </recommendedName>
</protein>
<keyword evidence="2" id="KW-1185">Reference proteome</keyword>
<name>A0A1M6VVG1_9FIRM</name>
<dbReference type="STRING" id="1121421.SAMN02745123_03370"/>
<dbReference type="InterPro" id="IPR047708">
    <property type="entry name" value="CD1871A-like"/>
</dbReference>
<dbReference type="Proteomes" id="UP000183997">
    <property type="component" value="Unassembled WGS sequence"/>
</dbReference>
<gene>
    <name evidence="1" type="ORF">SAMN02745123_03370</name>
</gene>
<evidence type="ECO:0000313" key="2">
    <source>
        <dbReference type="Proteomes" id="UP000183997"/>
    </source>
</evidence>
<sequence>MKRSIMTKIVFLTGSIFLAFGILRGEAFEVLQKAIQICLECIGIG</sequence>
<dbReference type="RefSeq" id="WP_072916671.1">
    <property type="nucleotide sequence ID" value="NZ_FRAR01000026.1"/>
</dbReference>
<reference evidence="2" key="1">
    <citation type="submission" date="2016-11" db="EMBL/GenBank/DDBJ databases">
        <authorList>
            <person name="Varghese N."/>
            <person name="Submissions S."/>
        </authorList>
    </citation>
    <scope>NUCLEOTIDE SEQUENCE [LARGE SCALE GENOMIC DNA]</scope>
    <source>
        <strain evidence="2">DSM 10349</strain>
    </source>
</reference>
<dbReference type="AlphaFoldDB" id="A0A1M6VVG1"/>